<evidence type="ECO:0000259" key="1">
    <source>
        <dbReference type="Pfam" id="PF16044"/>
    </source>
</evidence>
<evidence type="ECO:0000313" key="2">
    <source>
        <dbReference type="EMBL" id="KAK2705382.1"/>
    </source>
</evidence>
<feature type="domain" description="MKRN2 opposite strand protein-like C-terminal" evidence="1">
    <location>
        <begin position="2"/>
        <end position="133"/>
    </location>
</feature>
<keyword evidence="3" id="KW-1185">Reference proteome</keyword>
<evidence type="ECO:0000313" key="3">
    <source>
        <dbReference type="Proteomes" id="UP001187531"/>
    </source>
</evidence>
<gene>
    <name evidence="2" type="ORF">QYM36_017427</name>
</gene>
<reference evidence="2" key="1">
    <citation type="submission" date="2023-07" db="EMBL/GenBank/DDBJ databases">
        <title>Chromosome-level genome assembly of Artemia franciscana.</title>
        <authorList>
            <person name="Jo E."/>
        </authorList>
    </citation>
    <scope>NUCLEOTIDE SEQUENCE</scope>
    <source>
        <tissue evidence="2">Whole body</tissue>
    </source>
</reference>
<accession>A0AA88HHP8</accession>
<dbReference type="Proteomes" id="UP001187531">
    <property type="component" value="Unassembled WGS sequence"/>
</dbReference>
<dbReference type="Pfam" id="PF16044">
    <property type="entry name" value="DUF4796_C"/>
    <property type="match status" value="1"/>
</dbReference>
<dbReference type="AlphaFoldDB" id="A0AA88HHP8"/>
<dbReference type="EMBL" id="JAVRJZ010000021">
    <property type="protein sequence ID" value="KAK2705382.1"/>
    <property type="molecule type" value="Genomic_DNA"/>
</dbReference>
<proteinExistence type="predicted"/>
<dbReference type="PANTHER" id="PTHR33963:SF2">
    <property type="entry name" value="MKRN2 OPPOSITE STRAND PROTEIN"/>
    <property type="match status" value="1"/>
</dbReference>
<name>A0AA88HHP8_ARTSF</name>
<protein>
    <recommendedName>
        <fullName evidence="1">MKRN2 opposite strand protein-like C-terminal domain-containing protein</fullName>
    </recommendedName>
</protein>
<dbReference type="InterPro" id="IPR032016">
    <property type="entry name" value="MKRN2OS-like"/>
</dbReference>
<organism evidence="2 3">
    <name type="scientific">Artemia franciscana</name>
    <name type="common">Brine shrimp</name>
    <name type="synonym">Artemia sanfranciscana</name>
    <dbReference type="NCBI Taxonomy" id="6661"/>
    <lineage>
        <taxon>Eukaryota</taxon>
        <taxon>Metazoa</taxon>
        <taxon>Ecdysozoa</taxon>
        <taxon>Arthropoda</taxon>
        <taxon>Crustacea</taxon>
        <taxon>Branchiopoda</taxon>
        <taxon>Anostraca</taxon>
        <taxon>Artemiidae</taxon>
        <taxon>Artemia</taxon>
    </lineage>
</organism>
<sequence>MSVTLKPTDGLFLRDYKNGSDLHIGITNSKGEIFEFDSRGVSTGACWKQFLNIQIPVSTKKEEWDLILEKTSEKFKHERYDDSLMNCFSFVTSSLASIEEIAEFCKDKAVFSEKFLTESTKRAAKYISVYRHIEKYGFYII</sequence>
<dbReference type="InterPro" id="IPR053921">
    <property type="entry name" value="MKRN2OS-like_C"/>
</dbReference>
<comment type="caution">
    <text evidence="2">The sequence shown here is derived from an EMBL/GenBank/DDBJ whole genome shotgun (WGS) entry which is preliminary data.</text>
</comment>
<dbReference type="PANTHER" id="PTHR33963">
    <property type="entry name" value="MKRN2 OPPOSITE STRAND PROTEIN"/>
    <property type="match status" value="1"/>
</dbReference>